<dbReference type="InterPro" id="IPR035089">
    <property type="entry name" value="Phage_sheath_subtilisin"/>
</dbReference>
<dbReference type="Pfam" id="PF04984">
    <property type="entry name" value="Phage_sheath_1"/>
    <property type="match status" value="1"/>
</dbReference>
<comment type="similarity">
    <text evidence="1">Belongs to the myoviridae tail sheath protein family.</text>
</comment>
<organism evidence="3 4">
    <name type="scientific">Acetobacter pasteurianus NBRC 3188</name>
    <dbReference type="NCBI Taxonomy" id="1226663"/>
    <lineage>
        <taxon>Bacteria</taxon>
        <taxon>Pseudomonadati</taxon>
        <taxon>Pseudomonadota</taxon>
        <taxon>Alphaproteobacteria</taxon>
        <taxon>Acetobacterales</taxon>
        <taxon>Acetobacteraceae</taxon>
        <taxon>Acetobacter</taxon>
    </lineage>
</organism>
<feature type="domain" description="Tail sheath protein subtilisin-like" evidence="2">
    <location>
        <begin position="214"/>
        <end position="369"/>
    </location>
</feature>
<dbReference type="PIRSF" id="PIRSF007349">
    <property type="entry name" value="Tsp_L"/>
    <property type="match status" value="1"/>
</dbReference>
<dbReference type="AlphaFoldDB" id="A0A401WUN7"/>
<evidence type="ECO:0000313" key="4">
    <source>
        <dbReference type="Proteomes" id="UP000287300"/>
    </source>
</evidence>
<accession>A0A401WUN7</accession>
<protein>
    <submittedName>
        <fullName evidence="3">Bacteriophage tail sheath protein</fullName>
    </submittedName>
</protein>
<name>A0A401WUN7_ACEPA</name>
<evidence type="ECO:0000313" key="3">
    <source>
        <dbReference type="EMBL" id="GCD53037.1"/>
    </source>
</evidence>
<evidence type="ECO:0000256" key="1">
    <source>
        <dbReference type="ARBA" id="ARBA00008005"/>
    </source>
</evidence>
<proteinExistence type="inferred from homology"/>
<dbReference type="Proteomes" id="UP000287300">
    <property type="component" value="Unassembled WGS sequence"/>
</dbReference>
<evidence type="ECO:0000259" key="2">
    <source>
        <dbReference type="Pfam" id="PF04984"/>
    </source>
</evidence>
<dbReference type="InterPro" id="IPR007067">
    <property type="entry name" value="Tail_sheath"/>
</dbReference>
<comment type="caution">
    <text evidence="3">The sequence shown here is derived from an EMBL/GenBank/DDBJ whole genome shotgun (WGS) entry which is preliminary data.</text>
</comment>
<sequence>MTVTIPGYSDNNRVPGFYFALDNSAANTASAARRVIIVAQMLSTGSATANVAEISGGYSDAVAKYGLGSQCALMVKAYRDLDSSGELWVLPLEDDAASKAASGTWAITGTATADGTLPLYVGDVLIPVGVSSGDTAATVAANVITAAKSVTTLPVSLTASNGTITATALNKGLAGNDILLGSCLLGTAGGQSVPAGLSVAITQMSGGTQNPTTLATALANLGERVYDLYAHPYVDTASLNAFKQLFDNTSGNWSPMRQLYGHHIAAYRGTYGQATAFGITQNDPHGTIMPISDSPSSPMIWAAQLMAVTAVSMRENPALPVRGLSLSVLPPTDAGRFTFDERASLLYDGLSTFTVADDNTVLTERLITTYQTNSAGVSDNSYLDIERLLTAEVCLQDMRSYLASTFNRFILVVDGSKIPAGAKATTAQLVGKAAAARYNWQCQQLWAQDPSTFSANLVSENAGNGVVKMLLPFKFADQLWVIAGDAQFVTS</sequence>
<dbReference type="EMBL" id="BDES01000049">
    <property type="protein sequence ID" value="GCD53037.1"/>
    <property type="molecule type" value="Genomic_DNA"/>
</dbReference>
<gene>
    <name evidence="3" type="ORF">NBRC3188_1734</name>
</gene>
<dbReference type="RefSeq" id="WP_124295780.1">
    <property type="nucleotide sequence ID" value="NZ_BDES01000049.1"/>
</dbReference>
<reference evidence="3 4" key="1">
    <citation type="submission" date="2016-06" db="EMBL/GenBank/DDBJ databases">
        <title>Acetobacter pasteurianus NBRC 3188 whole genome sequencing project.</title>
        <authorList>
            <person name="Matsutani M."/>
            <person name="Shiwa Y."/>
            <person name="Okamoto-Kainuma A."/>
            <person name="Ishikawa M."/>
            <person name="Koizumi Y."/>
            <person name="Yoshikawa H."/>
            <person name="Yakushi T."/>
            <person name="Matsushita K."/>
        </authorList>
    </citation>
    <scope>NUCLEOTIDE SEQUENCE [LARGE SCALE GENOMIC DNA]</scope>
    <source>
        <strain evidence="3 4">NBRC 3188</strain>
    </source>
</reference>